<feature type="domain" description="Reverse transcriptase" evidence="9">
    <location>
        <begin position="5"/>
        <end position="184"/>
    </location>
</feature>
<accession>A0A147BWT4</accession>
<dbReference type="GO" id="GO:0016787">
    <property type="term" value="F:hydrolase activity"/>
    <property type="evidence" value="ECO:0007669"/>
    <property type="project" value="UniProtKB-KW"/>
</dbReference>
<dbReference type="CDD" id="cd09274">
    <property type="entry name" value="RNase_HI_RT_Ty3"/>
    <property type="match status" value="1"/>
</dbReference>
<dbReference type="FunFam" id="3.30.420.10:FF:000032">
    <property type="entry name" value="Retrovirus-related Pol polyprotein from transposon 297-like Protein"/>
    <property type="match status" value="1"/>
</dbReference>
<dbReference type="InterPro" id="IPR036397">
    <property type="entry name" value="RNaseH_sf"/>
</dbReference>
<name>A0A147BWT4_IXORI</name>
<keyword evidence="4" id="KW-0540">Nuclease</keyword>
<dbReference type="GO" id="GO:0004519">
    <property type="term" value="F:endonuclease activity"/>
    <property type="evidence" value="ECO:0007669"/>
    <property type="project" value="UniProtKB-KW"/>
</dbReference>
<reference evidence="11" key="1">
    <citation type="journal article" date="2018" name="PLoS Negl. Trop. Dis.">
        <title>Sialome diversity of ticks revealed by RNAseq of single tick salivary glands.</title>
        <authorList>
            <person name="Perner J."/>
            <person name="Kropackova S."/>
            <person name="Kopacek P."/>
            <person name="Ribeiro J.M."/>
        </authorList>
    </citation>
    <scope>NUCLEOTIDE SEQUENCE</scope>
    <source>
        <strain evidence="11">Siblings of single egg batch collected in Ceske Budejovice</strain>
        <tissue evidence="11">Salivary glands</tissue>
    </source>
</reference>
<dbReference type="InterPro" id="IPR041588">
    <property type="entry name" value="Integrase_H2C2"/>
</dbReference>
<keyword evidence="6" id="KW-0378">Hydrolase</keyword>
<dbReference type="InterPro" id="IPR043128">
    <property type="entry name" value="Rev_trsase/Diguanyl_cyclase"/>
</dbReference>
<feature type="non-terminal residue" evidence="11">
    <location>
        <position position="1"/>
    </location>
</feature>
<dbReference type="CDD" id="cd01647">
    <property type="entry name" value="RT_LTR"/>
    <property type="match status" value="1"/>
</dbReference>
<dbReference type="GO" id="GO:0015074">
    <property type="term" value="P:DNA integration"/>
    <property type="evidence" value="ECO:0007669"/>
    <property type="project" value="InterPro"/>
</dbReference>
<protein>
    <recommendedName>
        <fullName evidence="1">RNA-directed DNA polymerase</fullName>
        <ecNumber evidence="1">2.7.7.49</ecNumber>
    </recommendedName>
</protein>
<dbReference type="InterPro" id="IPR043502">
    <property type="entry name" value="DNA/RNA_pol_sf"/>
</dbReference>
<dbReference type="PROSITE" id="PS50878">
    <property type="entry name" value="RT_POL"/>
    <property type="match status" value="1"/>
</dbReference>
<dbReference type="Gene3D" id="1.10.340.70">
    <property type="match status" value="1"/>
</dbReference>
<dbReference type="Pfam" id="PF00665">
    <property type="entry name" value="rve"/>
    <property type="match status" value="1"/>
</dbReference>
<dbReference type="EMBL" id="GEGO01000228">
    <property type="protein sequence ID" value="JAR95176.1"/>
    <property type="molecule type" value="Transcribed_RNA"/>
</dbReference>
<dbReference type="Gene3D" id="3.10.10.10">
    <property type="entry name" value="HIV Type 1 Reverse Transcriptase, subunit A, domain 1"/>
    <property type="match status" value="1"/>
</dbReference>
<dbReference type="EC" id="2.7.7.49" evidence="1"/>
<evidence type="ECO:0000256" key="1">
    <source>
        <dbReference type="ARBA" id="ARBA00012493"/>
    </source>
</evidence>
<dbReference type="InterPro" id="IPR041373">
    <property type="entry name" value="RT_RNaseH"/>
</dbReference>
<dbReference type="SUPFAM" id="SSF53098">
    <property type="entry name" value="Ribonuclease H-like"/>
    <property type="match status" value="1"/>
</dbReference>
<evidence type="ECO:0000259" key="10">
    <source>
        <dbReference type="PROSITE" id="PS50994"/>
    </source>
</evidence>
<feature type="compositionally biased region" description="Polar residues" evidence="8">
    <location>
        <begin position="907"/>
        <end position="920"/>
    </location>
</feature>
<dbReference type="PANTHER" id="PTHR37984">
    <property type="entry name" value="PROTEIN CBG26694"/>
    <property type="match status" value="1"/>
</dbReference>
<evidence type="ECO:0000256" key="6">
    <source>
        <dbReference type="ARBA" id="ARBA00022801"/>
    </source>
</evidence>
<feature type="domain" description="Integrase catalytic" evidence="10">
    <location>
        <begin position="597"/>
        <end position="765"/>
    </location>
</feature>
<evidence type="ECO:0000313" key="11">
    <source>
        <dbReference type="EMBL" id="JAR95176.1"/>
    </source>
</evidence>
<keyword evidence="3" id="KW-0548">Nucleotidyltransferase</keyword>
<evidence type="ECO:0000256" key="7">
    <source>
        <dbReference type="ARBA" id="ARBA00022918"/>
    </source>
</evidence>
<dbReference type="FunFam" id="3.30.70.270:FF:000026">
    <property type="entry name" value="Transposon Ty3-G Gag-Pol polyprotein"/>
    <property type="match status" value="1"/>
</dbReference>
<organism evidence="11">
    <name type="scientific">Ixodes ricinus</name>
    <name type="common">Common tick</name>
    <name type="synonym">Acarus ricinus</name>
    <dbReference type="NCBI Taxonomy" id="34613"/>
    <lineage>
        <taxon>Eukaryota</taxon>
        <taxon>Metazoa</taxon>
        <taxon>Ecdysozoa</taxon>
        <taxon>Arthropoda</taxon>
        <taxon>Chelicerata</taxon>
        <taxon>Arachnida</taxon>
        <taxon>Acari</taxon>
        <taxon>Parasitiformes</taxon>
        <taxon>Ixodida</taxon>
        <taxon>Ixodoidea</taxon>
        <taxon>Ixodidae</taxon>
        <taxon>Ixodinae</taxon>
        <taxon>Ixodes</taxon>
    </lineage>
</organism>
<dbReference type="Gene3D" id="3.30.70.270">
    <property type="match status" value="2"/>
</dbReference>
<dbReference type="InterPro" id="IPR000477">
    <property type="entry name" value="RT_dom"/>
</dbReference>
<keyword evidence="7 11" id="KW-0695">RNA-directed DNA polymerase</keyword>
<dbReference type="SUPFAM" id="SSF56672">
    <property type="entry name" value="DNA/RNA polymerases"/>
    <property type="match status" value="1"/>
</dbReference>
<evidence type="ECO:0000256" key="2">
    <source>
        <dbReference type="ARBA" id="ARBA00022679"/>
    </source>
</evidence>
<evidence type="ECO:0000256" key="3">
    <source>
        <dbReference type="ARBA" id="ARBA00022695"/>
    </source>
</evidence>
<dbReference type="PANTHER" id="PTHR37984:SF5">
    <property type="entry name" value="PROTEIN NYNRIN-LIKE"/>
    <property type="match status" value="1"/>
</dbReference>
<feature type="region of interest" description="Disordered" evidence="8">
    <location>
        <begin position="958"/>
        <end position="982"/>
    </location>
</feature>
<dbReference type="InterPro" id="IPR012337">
    <property type="entry name" value="RNaseH-like_sf"/>
</dbReference>
<feature type="compositionally biased region" description="Polar residues" evidence="8">
    <location>
        <begin position="971"/>
        <end position="982"/>
    </location>
</feature>
<dbReference type="FunFam" id="3.10.20.370:FF:000001">
    <property type="entry name" value="Retrovirus-related Pol polyprotein from transposon 17.6-like protein"/>
    <property type="match status" value="1"/>
</dbReference>
<dbReference type="InterPro" id="IPR001584">
    <property type="entry name" value="Integrase_cat-core"/>
</dbReference>
<keyword evidence="5" id="KW-0255">Endonuclease</keyword>
<dbReference type="Pfam" id="PF17917">
    <property type="entry name" value="RT_RNaseH"/>
    <property type="match status" value="1"/>
</dbReference>
<dbReference type="Pfam" id="PF17921">
    <property type="entry name" value="Integrase_H2C2"/>
    <property type="match status" value="1"/>
</dbReference>
<evidence type="ECO:0000256" key="4">
    <source>
        <dbReference type="ARBA" id="ARBA00022722"/>
    </source>
</evidence>
<dbReference type="Gene3D" id="3.30.420.10">
    <property type="entry name" value="Ribonuclease H-like superfamily/Ribonuclease H"/>
    <property type="match status" value="1"/>
</dbReference>
<evidence type="ECO:0000256" key="5">
    <source>
        <dbReference type="ARBA" id="ARBA00022759"/>
    </source>
</evidence>
<evidence type="ECO:0000256" key="8">
    <source>
        <dbReference type="SAM" id="MobiDB-lite"/>
    </source>
</evidence>
<evidence type="ECO:0000259" key="9">
    <source>
        <dbReference type="PROSITE" id="PS50878"/>
    </source>
</evidence>
<sequence>LDEMIDTGAVRPSQSPWAFPVVLAPKKDGTARLCVDYRRLNEMTRRDSYPFPSIESIMYSLGNARVFTTLNCSRGFLQIQVAPHDVQKTAFTCHRGLFEFIRLPFGLSNSPLSFQRLMDIVLGDAKFNFAMAYMDDVVIFSKSFEEHLAHLEIISSRMSKAGLTINPKKVQLAASRVNLLGFIVDEGTLRPSEDKLRAILDYPPPHDVKSLQRFLGMVGFYRQFIPGCAELARPLNLLLHKGSKWAWGREQEVAFSSLTKAIADTASLCLPDLNRPFVVQTDASDYGVGAVLLQEHDGQLRPVAFASRTLTPPERNYSVTEKEGLAVMFALKKFDLYLDGTTFVIQTDHAALTWIQRLKEPAGRLARWALTLQRYSYTVEYRKGSTNKVADALSRAPHDSGWKEGTQPGDCERRVSCAAAHERDSGEGSMQPELVAVLGGRTREQRIVAWGEVVSKEELVEAQKADGFCQRVLRNIAEMASNTGNAGGQVNEHIDSYLLGQDGLLLRYIPTIDDEEGNDCPFRVVIPRRLRRRFIGYFHDSALAGHGSCSKTFQKLCRVATWPVMRQDTLRYVRSCPACQKAKPRGGKPLGLMQPVVSHYPWEMVACDIVGPLPKSPRGNQYLLVITDHFSKWVELHPLRKLVSERIWKKLLETFMRFGTPTCLISDNASYFTSKVFTDSCLALNIKHRRTTPYHPQANITERGNRTLKSMLIALTERHRDWDQYVSEMGFAIRTTVNRSTGFTPALLNLGKELPSPLERGLQNNQVPLERSLSKYAVELKNRLASAIHDARENLDAARIEQAAQYDKSHRHLEYKVGDLVLRRTHPLSNAASGFAASLAPKWEGPYVVKAQQSRLTYRLARQNTNEESGPVHITDLKKYHLRDRDDDERERAQGDEELLVPGDSGAQPTTRSKRGSQTVHEPVGEEPGITIYGLEIYIFRVTNWFLLPRMLPRRGPHGGYRRGGRPGLGTSPSGSGDSQAG</sequence>
<dbReference type="InterPro" id="IPR050951">
    <property type="entry name" value="Retrovirus_Pol_polyprotein"/>
</dbReference>
<feature type="region of interest" description="Disordered" evidence="8">
    <location>
        <begin position="862"/>
        <end position="925"/>
    </location>
</feature>
<keyword evidence="2" id="KW-0808">Transferase</keyword>
<dbReference type="Pfam" id="PF00078">
    <property type="entry name" value="RVT_1"/>
    <property type="match status" value="1"/>
</dbReference>
<dbReference type="GO" id="GO:0003964">
    <property type="term" value="F:RNA-directed DNA polymerase activity"/>
    <property type="evidence" value="ECO:0007669"/>
    <property type="project" value="UniProtKB-KW"/>
</dbReference>
<dbReference type="AlphaFoldDB" id="A0A147BWT4"/>
<feature type="compositionally biased region" description="Basic and acidic residues" evidence="8">
    <location>
        <begin position="875"/>
        <end position="895"/>
    </location>
</feature>
<dbReference type="GO" id="GO:0042575">
    <property type="term" value="C:DNA polymerase complex"/>
    <property type="evidence" value="ECO:0007669"/>
    <property type="project" value="UniProtKB-ARBA"/>
</dbReference>
<dbReference type="PROSITE" id="PS50994">
    <property type="entry name" value="INTEGRASE"/>
    <property type="match status" value="1"/>
</dbReference>
<dbReference type="GO" id="GO:0003676">
    <property type="term" value="F:nucleic acid binding"/>
    <property type="evidence" value="ECO:0007669"/>
    <property type="project" value="InterPro"/>
</dbReference>
<proteinExistence type="predicted"/>